<evidence type="ECO:0000259" key="1">
    <source>
        <dbReference type="Pfam" id="PF10444"/>
    </source>
</evidence>
<sequence>MTRQRPSQVLRQQINTRIATLQTHSQLIQHALRLRIEKRIAAIPEEIRNKPLRELEWTEEETEELVLQN</sequence>
<comment type="caution">
    <text evidence="2">The sequence shown here is derived from an EMBL/GenBank/DDBJ whole genome shotgun (WGS) entry which is preliminary data.</text>
</comment>
<gene>
    <name evidence="2" type="ORF">NEOLI_001743</name>
</gene>
<dbReference type="Proteomes" id="UP000186594">
    <property type="component" value="Unassembled WGS sequence"/>
</dbReference>
<evidence type="ECO:0000313" key="3">
    <source>
        <dbReference type="Proteomes" id="UP000186594"/>
    </source>
</evidence>
<feature type="domain" description="Borealin N-terminal" evidence="1">
    <location>
        <begin position="10"/>
        <end position="55"/>
    </location>
</feature>
<dbReference type="InterPro" id="IPR018851">
    <property type="entry name" value="Borealin_N"/>
</dbReference>
<organism evidence="2 3">
    <name type="scientific">Neolecta irregularis (strain DAH-3)</name>
    <dbReference type="NCBI Taxonomy" id="1198029"/>
    <lineage>
        <taxon>Eukaryota</taxon>
        <taxon>Fungi</taxon>
        <taxon>Dikarya</taxon>
        <taxon>Ascomycota</taxon>
        <taxon>Taphrinomycotina</taxon>
        <taxon>Neolectales</taxon>
        <taxon>Neolectaceae</taxon>
        <taxon>Neolecta</taxon>
    </lineage>
</organism>
<proteinExistence type="predicted"/>
<evidence type="ECO:0000313" key="2">
    <source>
        <dbReference type="EMBL" id="OLL26775.1"/>
    </source>
</evidence>
<dbReference type="Pfam" id="PF10444">
    <property type="entry name" value="Nbl1_Borealin_N"/>
    <property type="match status" value="1"/>
</dbReference>
<name>A0A1U7LVS3_NEOID</name>
<protein>
    <recommendedName>
        <fullName evidence="1">Borealin N-terminal domain-containing protein</fullName>
    </recommendedName>
</protein>
<keyword evidence="3" id="KW-1185">Reference proteome</keyword>
<accession>A0A1U7LVS3</accession>
<dbReference type="AlphaFoldDB" id="A0A1U7LVS3"/>
<reference evidence="2 3" key="1">
    <citation type="submission" date="2016-04" db="EMBL/GenBank/DDBJ databases">
        <title>Evolutionary innovation and constraint leading to complex multicellularity in the Ascomycota.</title>
        <authorList>
            <person name="Cisse O."/>
            <person name="Nguyen A."/>
            <person name="Hewitt D.A."/>
            <person name="Jedd G."/>
            <person name="Stajich J.E."/>
        </authorList>
    </citation>
    <scope>NUCLEOTIDE SEQUENCE [LARGE SCALE GENOMIC DNA]</scope>
    <source>
        <strain evidence="2 3">DAH-3</strain>
    </source>
</reference>
<dbReference type="EMBL" id="LXFE01000148">
    <property type="protein sequence ID" value="OLL26775.1"/>
    <property type="molecule type" value="Genomic_DNA"/>
</dbReference>